<comment type="caution">
    <text evidence="2">The sequence shown here is derived from an EMBL/GenBank/DDBJ whole genome shotgun (WGS) entry which is preliminary data.</text>
</comment>
<proteinExistence type="predicted"/>
<dbReference type="InterPro" id="IPR058067">
    <property type="entry name" value="CC_3452-like"/>
</dbReference>
<name>A0A2A4B858_9SPHN</name>
<organism evidence="2 3">
    <name type="scientific">Sphingomonas spermidinifaciens</name>
    <dbReference type="NCBI Taxonomy" id="1141889"/>
    <lineage>
        <taxon>Bacteria</taxon>
        <taxon>Pseudomonadati</taxon>
        <taxon>Pseudomonadota</taxon>
        <taxon>Alphaproteobacteria</taxon>
        <taxon>Sphingomonadales</taxon>
        <taxon>Sphingomonadaceae</taxon>
        <taxon>Sphingomonas</taxon>
    </lineage>
</organism>
<gene>
    <name evidence="2" type="ORF">COC42_08220</name>
</gene>
<keyword evidence="1" id="KW-0732">Signal</keyword>
<feature type="chain" id="PRO_5012426732" evidence="1">
    <location>
        <begin position="20"/>
        <end position="97"/>
    </location>
</feature>
<protein>
    <submittedName>
        <fullName evidence="2">Uncharacterized protein</fullName>
    </submittedName>
</protein>
<dbReference type="Proteomes" id="UP000218366">
    <property type="component" value="Unassembled WGS sequence"/>
</dbReference>
<dbReference type="InterPro" id="IPR058513">
    <property type="entry name" value="DUF8200"/>
</dbReference>
<evidence type="ECO:0000313" key="2">
    <source>
        <dbReference type="EMBL" id="PCD04260.1"/>
    </source>
</evidence>
<dbReference type="EMBL" id="NWMW01000001">
    <property type="protein sequence ID" value="PCD04260.1"/>
    <property type="molecule type" value="Genomic_DNA"/>
</dbReference>
<evidence type="ECO:0000256" key="1">
    <source>
        <dbReference type="SAM" id="SignalP"/>
    </source>
</evidence>
<accession>A0A2A4B858</accession>
<evidence type="ECO:0000313" key="3">
    <source>
        <dbReference type="Proteomes" id="UP000218366"/>
    </source>
</evidence>
<feature type="signal peptide" evidence="1">
    <location>
        <begin position="1"/>
        <end position="19"/>
    </location>
</feature>
<dbReference type="NCBIfam" id="NF047636">
    <property type="entry name" value="CC_3452_fam"/>
    <property type="match status" value="1"/>
</dbReference>
<dbReference type="AlphaFoldDB" id="A0A2A4B858"/>
<dbReference type="RefSeq" id="WP_096342655.1">
    <property type="nucleotide sequence ID" value="NZ_NWMW01000001.1"/>
</dbReference>
<sequence>MLRTLAAAAMALAATPAIAQSYYAAVPATAPAKASIVTRTTVWKCEGGTCAAPRAGSRDAIMCELLVREVGPLQRFAAAGADFDTAALDKCNARAKD</sequence>
<reference evidence="2 3" key="1">
    <citation type="submission" date="2017-09" db="EMBL/GenBank/DDBJ databases">
        <title>Sphingomonas spermidinifaciens 9NM-10, whole genome shotgun sequence.</title>
        <authorList>
            <person name="Feng G."/>
            <person name="Zhu H."/>
        </authorList>
    </citation>
    <scope>NUCLEOTIDE SEQUENCE [LARGE SCALE GENOMIC DNA]</scope>
    <source>
        <strain evidence="2 3">9NM-10</strain>
    </source>
</reference>
<dbReference type="Pfam" id="PF26624">
    <property type="entry name" value="DUF8200"/>
    <property type="match status" value="1"/>
</dbReference>
<keyword evidence="3" id="KW-1185">Reference proteome</keyword>
<dbReference type="OrthoDB" id="7594837at2"/>